<comment type="caution">
    <text evidence="15">The sequence shown here is derived from an EMBL/GenBank/DDBJ whole genome shotgun (WGS) entry which is preliminary data.</text>
</comment>
<dbReference type="InterPro" id="IPR020588">
    <property type="entry name" value="RecA_ATP-bd"/>
</dbReference>
<evidence type="ECO:0000256" key="11">
    <source>
        <dbReference type="HAMAP-Rule" id="MF_01498"/>
    </source>
</evidence>
<evidence type="ECO:0000313" key="15">
    <source>
        <dbReference type="EMBL" id="MBB6482385.1"/>
    </source>
</evidence>
<dbReference type="Pfam" id="PF18073">
    <property type="entry name" value="Zn_ribbon_LapB"/>
    <property type="match status" value="1"/>
</dbReference>
<dbReference type="NCBIfam" id="TIGR00416">
    <property type="entry name" value="sms"/>
    <property type="match status" value="1"/>
</dbReference>
<dbReference type="InterPro" id="IPR020568">
    <property type="entry name" value="Ribosomal_Su5_D2-typ_SF"/>
</dbReference>
<keyword evidence="4 13" id="KW-0863">Zinc-finger</keyword>
<evidence type="ECO:0000256" key="4">
    <source>
        <dbReference type="ARBA" id="ARBA00022771"/>
    </source>
</evidence>
<gene>
    <name evidence="11" type="primary">radA</name>
    <name evidence="15" type="ORF">HNR50_004078</name>
</gene>
<keyword evidence="9 11" id="KW-0238">DNA-binding</keyword>
<dbReference type="GO" id="GO:0005524">
    <property type="term" value="F:ATP binding"/>
    <property type="evidence" value="ECO:0007669"/>
    <property type="project" value="UniProtKB-UniRule"/>
</dbReference>
<reference evidence="15 16" key="1">
    <citation type="submission" date="2020-08" db="EMBL/GenBank/DDBJ databases">
        <title>Genomic Encyclopedia of Type Strains, Phase IV (KMG-IV): sequencing the most valuable type-strain genomes for metagenomic binning, comparative biology and taxonomic classification.</title>
        <authorList>
            <person name="Goeker M."/>
        </authorList>
    </citation>
    <scope>NUCLEOTIDE SEQUENCE [LARGE SCALE GENOMIC DNA]</scope>
    <source>
        <strain evidence="15 16">DSM 2461</strain>
    </source>
</reference>
<evidence type="ECO:0000256" key="9">
    <source>
        <dbReference type="ARBA" id="ARBA00023125"/>
    </source>
</evidence>
<dbReference type="Gene3D" id="3.40.50.300">
    <property type="entry name" value="P-loop containing nucleotide triphosphate hydrolases"/>
    <property type="match status" value="1"/>
</dbReference>
<evidence type="ECO:0000313" key="16">
    <source>
        <dbReference type="Proteomes" id="UP000587760"/>
    </source>
</evidence>
<feature type="short sequence motif" description="RadA KNRFG motif" evidence="11">
    <location>
        <begin position="249"/>
        <end position="253"/>
    </location>
</feature>
<dbReference type="InterPro" id="IPR014721">
    <property type="entry name" value="Ribsml_uS5_D2-typ_fold_subgr"/>
</dbReference>
<keyword evidence="5" id="KW-0378">Hydrolase</keyword>
<accession>A0A841RE88</accession>
<protein>
    <recommendedName>
        <fullName evidence="11 12">DNA repair protein RadA</fullName>
    </recommendedName>
</protein>
<dbReference type="PANTHER" id="PTHR32472">
    <property type="entry name" value="DNA REPAIR PROTEIN RADA"/>
    <property type="match status" value="1"/>
</dbReference>
<dbReference type="GO" id="GO:0005829">
    <property type="term" value="C:cytosol"/>
    <property type="evidence" value="ECO:0007669"/>
    <property type="project" value="TreeGrafter"/>
</dbReference>
<proteinExistence type="inferred from homology"/>
<dbReference type="SMART" id="SM00382">
    <property type="entry name" value="AAA"/>
    <property type="match status" value="1"/>
</dbReference>
<dbReference type="GO" id="GO:0016787">
    <property type="term" value="F:hydrolase activity"/>
    <property type="evidence" value="ECO:0007669"/>
    <property type="project" value="UniProtKB-KW"/>
</dbReference>
<dbReference type="PROSITE" id="PS50162">
    <property type="entry name" value="RECA_2"/>
    <property type="match status" value="1"/>
</dbReference>
<evidence type="ECO:0000256" key="10">
    <source>
        <dbReference type="ARBA" id="ARBA00023204"/>
    </source>
</evidence>
<keyword evidence="7 11" id="KW-0067">ATP-binding</keyword>
<comment type="similarity">
    <text evidence="11 13">Belongs to the RecA family. RadA subfamily.</text>
</comment>
<evidence type="ECO:0000256" key="12">
    <source>
        <dbReference type="NCBIfam" id="TIGR00416"/>
    </source>
</evidence>
<keyword evidence="1 11" id="KW-0479">Metal-binding</keyword>
<dbReference type="Pfam" id="PF13541">
    <property type="entry name" value="ChlI"/>
    <property type="match status" value="1"/>
</dbReference>
<feature type="region of interest" description="Lon-protease-like" evidence="11">
    <location>
        <begin position="349"/>
        <end position="441"/>
    </location>
</feature>
<evidence type="ECO:0000256" key="5">
    <source>
        <dbReference type="ARBA" id="ARBA00022801"/>
    </source>
</evidence>
<dbReference type="InterPro" id="IPR004504">
    <property type="entry name" value="DNA_repair_RadA"/>
</dbReference>
<dbReference type="HAMAP" id="MF_01498">
    <property type="entry name" value="RadA_bact"/>
    <property type="match status" value="1"/>
</dbReference>
<dbReference type="InterPro" id="IPR027417">
    <property type="entry name" value="P-loop_NTPase"/>
</dbReference>
<feature type="domain" description="RecA family profile 1" evidence="14">
    <location>
        <begin position="65"/>
        <end position="213"/>
    </location>
</feature>
<keyword evidence="16" id="KW-1185">Reference proteome</keyword>
<sequence>MAKKKTVFLCSICDHREPKWLGRCPECGEWNSFTEVSAEENRSTPAGRDIALSPVQSIDKIETTPDIRTGSGIGEVDRVLGGGIMKGSAILIGGEPGIGKSTLMLQLSGTAAKKESVLYVSGEESPGQIKMRAHRLGVTGSDLKILTDFDLARILTELEKGRPKLVIIDSIQTLFASEAGSVPGTVGQLKFCCHELISWAKEHSSSIFLIAHVTKEGTIAGPKVIEHMVDTVLYFDQSDSDLRILRSTKNRFGSIDEIGLFLMDGKGLNEVTNPSGIFLEKRQGDIPAGIAIASVYEGSRILMVEIQALTVPAKGGSSRVYSDRIDSQRVSRVAAVLEKHGGIRFSDQDIYINIAGGLKISEVGIELPLALAIYSARTGLSLPAELASAGELSLAGEIRKVSHLKRREKTAKEMGYNKFYAPAPGKEPEKIKAVLNNIFHK</sequence>
<dbReference type="PRINTS" id="PR01874">
    <property type="entry name" value="DNAREPAIRADA"/>
</dbReference>
<evidence type="ECO:0000256" key="3">
    <source>
        <dbReference type="ARBA" id="ARBA00022763"/>
    </source>
</evidence>
<evidence type="ECO:0000256" key="8">
    <source>
        <dbReference type="ARBA" id="ARBA00023016"/>
    </source>
</evidence>
<dbReference type="InterPro" id="IPR003593">
    <property type="entry name" value="AAA+_ATPase"/>
</dbReference>
<evidence type="ECO:0000256" key="1">
    <source>
        <dbReference type="ARBA" id="ARBA00022723"/>
    </source>
</evidence>
<evidence type="ECO:0000256" key="13">
    <source>
        <dbReference type="RuleBase" id="RU003555"/>
    </source>
</evidence>
<evidence type="ECO:0000259" key="14">
    <source>
        <dbReference type="PROSITE" id="PS50162"/>
    </source>
</evidence>
<keyword evidence="3 11" id="KW-0227">DNA damage</keyword>
<dbReference type="CDD" id="cd01121">
    <property type="entry name" value="RadA_SMS_N"/>
    <property type="match status" value="1"/>
</dbReference>
<keyword evidence="2 11" id="KW-0547">Nucleotide-binding</keyword>
<dbReference type="AlphaFoldDB" id="A0A841RE88"/>
<dbReference type="SUPFAM" id="SSF52540">
    <property type="entry name" value="P-loop containing nucleoside triphosphate hydrolases"/>
    <property type="match status" value="1"/>
</dbReference>
<evidence type="ECO:0000256" key="7">
    <source>
        <dbReference type="ARBA" id="ARBA00022840"/>
    </source>
</evidence>
<organism evidence="15 16">
    <name type="scientific">Spirochaeta isovalerica</name>
    <dbReference type="NCBI Taxonomy" id="150"/>
    <lineage>
        <taxon>Bacteria</taxon>
        <taxon>Pseudomonadati</taxon>
        <taxon>Spirochaetota</taxon>
        <taxon>Spirochaetia</taxon>
        <taxon>Spirochaetales</taxon>
        <taxon>Spirochaetaceae</taxon>
        <taxon>Spirochaeta</taxon>
    </lineage>
</organism>
<dbReference type="GO" id="GO:0008270">
    <property type="term" value="F:zinc ion binding"/>
    <property type="evidence" value="ECO:0007669"/>
    <property type="project" value="UniProtKB-KW"/>
</dbReference>
<dbReference type="SUPFAM" id="SSF54211">
    <property type="entry name" value="Ribosomal protein S5 domain 2-like"/>
    <property type="match status" value="1"/>
</dbReference>
<name>A0A841RE88_9SPIO</name>
<evidence type="ECO:0000256" key="6">
    <source>
        <dbReference type="ARBA" id="ARBA00022833"/>
    </source>
</evidence>
<keyword evidence="10 11" id="KW-0234">DNA repair</keyword>
<evidence type="ECO:0000256" key="2">
    <source>
        <dbReference type="ARBA" id="ARBA00022741"/>
    </source>
</evidence>
<keyword evidence="6 13" id="KW-0862">Zinc</keyword>
<dbReference type="GO" id="GO:0003684">
    <property type="term" value="F:damaged DNA binding"/>
    <property type="evidence" value="ECO:0007669"/>
    <property type="project" value="InterPro"/>
</dbReference>
<dbReference type="EMBL" id="JACHGJ010000011">
    <property type="protein sequence ID" value="MBB6482385.1"/>
    <property type="molecule type" value="Genomic_DNA"/>
</dbReference>
<comment type="function">
    <text evidence="11">Plays a role in repairing double-strand DNA breaks, probably involving stabilizing or processing branched DNA or blocked replication forks.</text>
</comment>
<keyword evidence="8 11" id="KW-0346">Stress response</keyword>
<dbReference type="GO" id="GO:0140664">
    <property type="term" value="F:ATP-dependent DNA damage sensor activity"/>
    <property type="evidence" value="ECO:0007669"/>
    <property type="project" value="InterPro"/>
</dbReference>
<dbReference type="Pfam" id="PF13481">
    <property type="entry name" value="AAA_25"/>
    <property type="match status" value="1"/>
</dbReference>
<comment type="domain">
    <text evidence="11">The middle region has homology to RecA with ATPase motifs including the RadA KNRFG motif, while the C-terminus is homologous to Lon protease.</text>
</comment>
<dbReference type="GO" id="GO:0000725">
    <property type="term" value="P:recombinational repair"/>
    <property type="evidence" value="ECO:0007669"/>
    <property type="project" value="UniProtKB-UniRule"/>
</dbReference>
<feature type="binding site" evidence="11">
    <location>
        <begin position="94"/>
        <end position="101"/>
    </location>
    <ligand>
        <name>ATP</name>
        <dbReference type="ChEBI" id="CHEBI:30616"/>
    </ligand>
</feature>
<comment type="function">
    <text evidence="13">DNA-dependent ATPase involved in processing of recombination intermediates, plays a role in repairing DNA breaks. Stimulates the branch migration of RecA-mediated strand transfer reactions, allowing the 3' invading strand to extend heteroduplex DNA faster. Binds ssDNA in the presence of ADP but not other nucleotides, has ATPase activity that is stimulated by ssDNA and various branched DNA structures, but inhibited by SSB. Does not have RecA's homology-searching function.</text>
</comment>
<dbReference type="InterPro" id="IPR041166">
    <property type="entry name" value="Rubredoxin_2"/>
</dbReference>
<dbReference type="Gene3D" id="3.30.230.10">
    <property type="match status" value="1"/>
</dbReference>
<dbReference type="RefSeq" id="WP_184748622.1">
    <property type="nucleotide sequence ID" value="NZ_JACHGJ010000011.1"/>
</dbReference>
<dbReference type="PANTHER" id="PTHR32472:SF10">
    <property type="entry name" value="DNA REPAIR PROTEIN RADA-LIKE PROTEIN"/>
    <property type="match status" value="1"/>
</dbReference>
<dbReference type="Proteomes" id="UP000587760">
    <property type="component" value="Unassembled WGS sequence"/>
</dbReference>